<organism evidence="1 2">
    <name type="scientific">Ridgeia piscesae</name>
    <name type="common">Tubeworm</name>
    <dbReference type="NCBI Taxonomy" id="27915"/>
    <lineage>
        <taxon>Eukaryota</taxon>
        <taxon>Metazoa</taxon>
        <taxon>Spiralia</taxon>
        <taxon>Lophotrochozoa</taxon>
        <taxon>Annelida</taxon>
        <taxon>Polychaeta</taxon>
        <taxon>Sedentaria</taxon>
        <taxon>Canalipalpata</taxon>
        <taxon>Sabellida</taxon>
        <taxon>Siboglinidae</taxon>
        <taxon>Ridgeia</taxon>
    </lineage>
</organism>
<protein>
    <submittedName>
        <fullName evidence="1">Uncharacterized protein</fullName>
    </submittedName>
</protein>
<name>A0AAD9KP36_RIDPI</name>
<dbReference type="EMBL" id="JAODUO010000780">
    <property type="protein sequence ID" value="KAK2174719.1"/>
    <property type="molecule type" value="Genomic_DNA"/>
</dbReference>
<reference evidence="1" key="1">
    <citation type="journal article" date="2023" name="Mol. Biol. Evol.">
        <title>Third-Generation Sequencing Reveals the Adaptive Role of the Epigenome in Three Deep-Sea Polychaetes.</title>
        <authorList>
            <person name="Perez M."/>
            <person name="Aroh O."/>
            <person name="Sun Y."/>
            <person name="Lan Y."/>
            <person name="Juniper S.K."/>
            <person name="Young C.R."/>
            <person name="Angers B."/>
            <person name="Qian P.Y."/>
        </authorList>
    </citation>
    <scope>NUCLEOTIDE SEQUENCE</scope>
    <source>
        <strain evidence="1">R07B-5</strain>
    </source>
</reference>
<evidence type="ECO:0000313" key="1">
    <source>
        <dbReference type="EMBL" id="KAK2174719.1"/>
    </source>
</evidence>
<sequence length="122" mass="13371">MRHRQNAVLLRHRHRKSGMPRVVTITDERNLSEATSHIHASAGAATIAIQLASKRDIAKALQGQQAEFGARRLLLSNTRALPQQQPVSSNSASYVLSVSCLFLCGPLRRIIVSTPDSMFSVV</sequence>
<comment type="caution">
    <text evidence="1">The sequence shown here is derived from an EMBL/GenBank/DDBJ whole genome shotgun (WGS) entry which is preliminary data.</text>
</comment>
<dbReference type="Proteomes" id="UP001209878">
    <property type="component" value="Unassembled WGS sequence"/>
</dbReference>
<dbReference type="AlphaFoldDB" id="A0AAD9KP36"/>
<keyword evidence="2" id="KW-1185">Reference proteome</keyword>
<accession>A0AAD9KP36</accession>
<proteinExistence type="predicted"/>
<gene>
    <name evidence="1" type="ORF">NP493_757g00023</name>
</gene>
<evidence type="ECO:0000313" key="2">
    <source>
        <dbReference type="Proteomes" id="UP001209878"/>
    </source>
</evidence>